<dbReference type="PANTHER" id="PTHR14312:SF1">
    <property type="entry name" value="BASIC-LEUCINE ZIPPER TRANSCRIPTION FACTOR A"/>
    <property type="match status" value="1"/>
</dbReference>
<proteinExistence type="predicted"/>
<feature type="compositionally biased region" description="Low complexity" evidence="1">
    <location>
        <begin position="220"/>
        <end position="238"/>
    </location>
</feature>
<feature type="region of interest" description="Disordered" evidence="1">
    <location>
        <begin position="599"/>
        <end position="625"/>
    </location>
</feature>
<feature type="compositionally biased region" description="Low complexity" evidence="1">
    <location>
        <begin position="49"/>
        <end position="67"/>
    </location>
</feature>
<feature type="compositionally biased region" description="Low complexity" evidence="1">
    <location>
        <begin position="361"/>
        <end position="373"/>
    </location>
</feature>
<feature type="compositionally biased region" description="Low complexity" evidence="1">
    <location>
        <begin position="614"/>
        <end position="623"/>
    </location>
</feature>
<dbReference type="Proteomes" id="UP000193642">
    <property type="component" value="Unassembled WGS sequence"/>
</dbReference>
<feature type="compositionally biased region" description="Polar residues" evidence="1">
    <location>
        <begin position="533"/>
        <end position="547"/>
    </location>
</feature>
<feature type="compositionally biased region" description="Acidic residues" evidence="1">
    <location>
        <begin position="111"/>
        <end position="134"/>
    </location>
</feature>
<evidence type="ECO:0000313" key="3">
    <source>
        <dbReference type="Proteomes" id="UP000193642"/>
    </source>
</evidence>
<dbReference type="InterPro" id="IPR009057">
    <property type="entry name" value="Homeodomain-like_sf"/>
</dbReference>
<feature type="region of interest" description="Disordered" evidence="1">
    <location>
        <begin position="335"/>
        <end position="373"/>
    </location>
</feature>
<evidence type="ECO:0008006" key="4">
    <source>
        <dbReference type="Google" id="ProtNLM"/>
    </source>
</evidence>
<reference evidence="2 3" key="1">
    <citation type="submission" date="2016-07" db="EMBL/GenBank/DDBJ databases">
        <title>Pervasive Adenine N6-methylation of Active Genes in Fungi.</title>
        <authorList>
            <consortium name="DOE Joint Genome Institute"/>
            <person name="Mondo S.J."/>
            <person name="Dannebaum R.O."/>
            <person name="Kuo R.C."/>
            <person name="Labutti K."/>
            <person name="Haridas S."/>
            <person name="Kuo A."/>
            <person name="Salamov A."/>
            <person name="Ahrendt S.R."/>
            <person name="Lipzen A."/>
            <person name="Sullivan W."/>
            <person name="Andreopoulos W.B."/>
            <person name="Clum A."/>
            <person name="Lindquist E."/>
            <person name="Daum C."/>
            <person name="Ramamoorthy G.K."/>
            <person name="Gryganskyi A."/>
            <person name="Culley D."/>
            <person name="Magnuson J.K."/>
            <person name="James T.Y."/>
            <person name="O'Malley M.A."/>
            <person name="Stajich J.E."/>
            <person name="Spatafora J.W."/>
            <person name="Visel A."/>
            <person name="Grigoriev I.V."/>
        </authorList>
    </citation>
    <scope>NUCLEOTIDE SEQUENCE [LARGE SCALE GENOMIC DNA]</scope>
    <source>
        <strain evidence="2 3">JEL800</strain>
    </source>
</reference>
<dbReference type="AlphaFoldDB" id="A0A1Y2BUD7"/>
<dbReference type="GO" id="GO:0005634">
    <property type="term" value="C:nucleus"/>
    <property type="evidence" value="ECO:0007669"/>
    <property type="project" value="TreeGrafter"/>
</dbReference>
<accession>A0A1Y2BUD7</accession>
<protein>
    <recommendedName>
        <fullName evidence="4">SANT domain-containing protein</fullName>
    </recommendedName>
</protein>
<evidence type="ECO:0000313" key="2">
    <source>
        <dbReference type="EMBL" id="ORY38382.1"/>
    </source>
</evidence>
<dbReference type="SUPFAM" id="SSF46689">
    <property type="entry name" value="Homeodomain-like"/>
    <property type="match status" value="1"/>
</dbReference>
<organism evidence="2 3">
    <name type="scientific">Rhizoclosmatium globosum</name>
    <dbReference type="NCBI Taxonomy" id="329046"/>
    <lineage>
        <taxon>Eukaryota</taxon>
        <taxon>Fungi</taxon>
        <taxon>Fungi incertae sedis</taxon>
        <taxon>Chytridiomycota</taxon>
        <taxon>Chytridiomycota incertae sedis</taxon>
        <taxon>Chytridiomycetes</taxon>
        <taxon>Chytridiales</taxon>
        <taxon>Chytriomycetaceae</taxon>
        <taxon>Rhizoclosmatium</taxon>
    </lineage>
</organism>
<comment type="caution">
    <text evidence="2">The sequence shown here is derived from an EMBL/GenBank/DDBJ whole genome shotgun (WGS) entry which is preliminary data.</text>
</comment>
<sequence>MNELDDFGDADAIFDSFYDAAPTTAEGSASSAIIADDSGNTEADGDGASGASETQGTATGTGTATVAGEKRKASETEADADAVEVGVEEPATKKEKVHPHISFNPSRMSHDDDDDDDDEEVDDDDDDDVDDDVDSIASSVDDNDNDNSTKLQLKVPPPKAVASSLADKTGTGAGTGTALSPSKQQPVPLPPSSVVRQPSRPSLMDSDPHHINSHNQDLPQQHASQQQQQQQQQQEQQQTADPSSDTRVSARRADPLQHHNTARPGVTISAAYASGGAPAYSKKSSRPYIPERMAADVPPLLTNHQLIPDLFQTTTPLPLELHSMLDAAQLEQKANAASLTNPSTSASTQSSSIPNPQTFLKTASTSTSTTSKKPNSLVSVAAHIASILTTVETTTGPLPDTLLESVLLPSQPSSWLPTEIEALDKGLELYGKNFTRISRDCVQSHNTFECIHAYYTRKHDLKSVKVKKYKKKVGKEDEEYVKYVGGLSKYINMEGKRMKNEKTGKISMMAALNGNTSSSSSTTTTTAATLVNGNEISSSNTNTADTPSSNLSTFSSSNNNSTNNHPVNLYGEPIYREGHEIKGLLGSVKDLSEHGFGANSHFSAANPPNLDKPSNGSSGNNNSTTITVANVIDDGGVGGRTVRTRRAANLKE</sequence>
<feature type="region of interest" description="Disordered" evidence="1">
    <location>
        <begin position="533"/>
        <end position="565"/>
    </location>
</feature>
<feature type="compositionally biased region" description="Low complexity" evidence="1">
    <location>
        <begin position="28"/>
        <end position="38"/>
    </location>
</feature>
<dbReference type="GO" id="GO:0010468">
    <property type="term" value="P:regulation of gene expression"/>
    <property type="evidence" value="ECO:0007669"/>
    <property type="project" value="TreeGrafter"/>
</dbReference>
<dbReference type="GO" id="GO:0043565">
    <property type="term" value="F:sequence-specific DNA binding"/>
    <property type="evidence" value="ECO:0007669"/>
    <property type="project" value="TreeGrafter"/>
</dbReference>
<name>A0A1Y2BUD7_9FUNG</name>
<dbReference type="OrthoDB" id="2158124at2759"/>
<evidence type="ECO:0000256" key="1">
    <source>
        <dbReference type="SAM" id="MobiDB-lite"/>
    </source>
</evidence>
<dbReference type="EMBL" id="MCGO01000044">
    <property type="protein sequence ID" value="ORY38382.1"/>
    <property type="molecule type" value="Genomic_DNA"/>
</dbReference>
<feature type="region of interest" description="Disordered" evidence="1">
    <location>
        <begin position="24"/>
        <end position="266"/>
    </location>
</feature>
<feature type="compositionally biased region" description="Low complexity" evidence="1">
    <location>
        <begin position="176"/>
        <end position="203"/>
    </location>
</feature>
<feature type="compositionally biased region" description="Low complexity" evidence="1">
    <location>
        <begin position="343"/>
        <end position="352"/>
    </location>
</feature>
<keyword evidence="3" id="KW-1185">Reference proteome</keyword>
<gene>
    <name evidence="2" type="ORF">BCR33DRAFT_788961</name>
</gene>
<feature type="compositionally biased region" description="Low complexity" evidence="1">
    <location>
        <begin position="548"/>
        <end position="564"/>
    </location>
</feature>
<dbReference type="PANTHER" id="PTHR14312">
    <property type="entry name" value="CREB/ATF BZIP TRANSCRIPTION FACTOR"/>
    <property type="match status" value="1"/>
</dbReference>
<dbReference type="Gene3D" id="1.10.10.60">
    <property type="entry name" value="Homeodomain-like"/>
    <property type="match status" value="1"/>
</dbReference>